<dbReference type="SUPFAM" id="SSF51905">
    <property type="entry name" value="FAD/NAD(P)-binding domain"/>
    <property type="match status" value="2"/>
</dbReference>
<organism evidence="7 8">
    <name type="scientific">Actinomadura bangladeshensis</name>
    <dbReference type="NCBI Taxonomy" id="453573"/>
    <lineage>
        <taxon>Bacteria</taxon>
        <taxon>Bacillati</taxon>
        <taxon>Actinomycetota</taxon>
        <taxon>Actinomycetes</taxon>
        <taxon>Streptosporangiales</taxon>
        <taxon>Thermomonosporaceae</taxon>
        <taxon>Actinomadura</taxon>
    </lineage>
</organism>
<dbReference type="SUPFAM" id="SSF55424">
    <property type="entry name" value="FAD/NAD-linked reductases, dimerisation (C-terminal) domain"/>
    <property type="match status" value="1"/>
</dbReference>
<dbReference type="GO" id="GO:0005737">
    <property type="term" value="C:cytoplasm"/>
    <property type="evidence" value="ECO:0007669"/>
    <property type="project" value="TreeGrafter"/>
</dbReference>
<dbReference type="RefSeq" id="WP_163055745.1">
    <property type="nucleotide sequence ID" value="NZ_JAAGLI010000315.1"/>
</dbReference>
<dbReference type="PANTHER" id="PTHR43557">
    <property type="entry name" value="APOPTOSIS-INDUCING FACTOR 1"/>
    <property type="match status" value="1"/>
</dbReference>
<dbReference type="AlphaFoldDB" id="A0A6L9QEE4"/>
<evidence type="ECO:0000256" key="4">
    <source>
        <dbReference type="ARBA" id="ARBA00023002"/>
    </source>
</evidence>
<feature type="domain" description="FAD/NAD(P)-binding" evidence="5">
    <location>
        <begin position="3"/>
        <end position="296"/>
    </location>
</feature>
<evidence type="ECO:0000313" key="8">
    <source>
        <dbReference type="Proteomes" id="UP000475532"/>
    </source>
</evidence>
<dbReference type="InterPro" id="IPR016156">
    <property type="entry name" value="FAD/NAD-linked_Rdtase_dimer_sf"/>
</dbReference>
<evidence type="ECO:0000259" key="6">
    <source>
        <dbReference type="Pfam" id="PF14759"/>
    </source>
</evidence>
<dbReference type="PRINTS" id="PR00469">
    <property type="entry name" value="PNDRDTASEII"/>
</dbReference>
<evidence type="ECO:0000256" key="1">
    <source>
        <dbReference type="ARBA" id="ARBA00001974"/>
    </source>
</evidence>
<dbReference type="Proteomes" id="UP000475532">
    <property type="component" value="Unassembled WGS sequence"/>
</dbReference>
<keyword evidence="4" id="KW-0560">Oxidoreductase</keyword>
<accession>A0A6L9QEE4</accession>
<sequence length="404" mass="42159">MESVIVVGGGLAGVRAVEALRSKGYEGALTLVSAERHRPYDRPPLSKAVLAGESDDTTVDADWDALRCDLLLGERATGLGLHAPGQGGVLASTAGDLPFDGLVIATGATPVTLPGDGPQHVLRTVDDARDLRSRLTEGARIVIVGAGWIGAEVATTAAKKGCRVTVVEAADTPVANAIGPEVGALTAPWYAEAGVELRTGVKVASVEEGGLALAGGGRIDADEVVVGVGVRPEVSWLAGSGLLVERGVVTDGSFRVYQGEEEPGALRPDVVAVGDCAAWWSARYGRRLLVEHWDTALNAPETAAAALLGQDAAYDAAPYFWSEQFGRMVQYAGSHAASERLVHRGDPTGRKWSVVWLTGDRLDAILTVDRPRDLVQARRVIAAGTPVDPAAIADPDVPVRQAVR</sequence>
<dbReference type="PANTHER" id="PTHR43557:SF2">
    <property type="entry name" value="RIESKE DOMAIN-CONTAINING PROTEIN-RELATED"/>
    <property type="match status" value="1"/>
</dbReference>
<dbReference type="InterPro" id="IPR023753">
    <property type="entry name" value="FAD/NAD-binding_dom"/>
</dbReference>
<dbReference type="Pfam" id="PF07992">
    <property type="entry name" value="Pyr_redox_2"/>
    <property type="match status" value="1"/>
</dbReference>
<dbReference type="Gene3D" id="3.50.50.60">
    <property type="entry name" value="FAD/NAD(P)-binding domain"/>
    <property type="match status" value="2"/>
</dbReference>
<proteinExistence type="predicted"/>
<keyword evidence="3" id="KW-0274">FAD</keyword>
<evidence type="ECO:0000259" key="5">
    <source>
        <dbReference type="Pfam" id="PF07992"/>
    </source>
</evidence>
<feature type="domain" description="Reductase C-terminal" evidence="6">
    <location>
        <begin position="319"/>
        <end position="402"/>
    </location>
</feature>
<reference evidence="7 8" key="1">
    <citation type="submission" date="2020-01" db="EMBL/GenBank/DDBJ databases">
        <title>Insect and environment-associated Actinomycetes.</title>
        <authorList>
            <person name="Currrie C."/>
            <person name="Chevrette M."/>
            <person name="Carlson C."/>
            <person name="Stubbendieck R."/>
            <person name="Wendt-Pienkowski E."/>
        </authorList>
    </citation>
    <scope>NUCLEOTIDE SEQUENCE [LARGE SCALE GENOMIC DNA]</scope>
    <source>
        <strain evidence="7 8">SID10258</strain>
    </source>
</reference>
<gene>
    <name evidence="7" type="ORF">G3I70_12860</name>
</gene>
<dbReference type="Pfam" id="PF14759">
    <property type="entry name" value="Reductase_C"/>
    <property type="match status" value="1"/>
</dbReference>
<evidence type="ECO:0000256" key="3">
    <source>
        <dbReference type="ARBA" id="ARBA00022827"/>
    </source>
</evidence>
<comment type="cofactor">
    <cofactor evidence="1">
        <name>FAD</name>
        <dbReference type="ChEBI" id="CHEBI:57692"/>
    </cofactor>
</comment>
<dbReference type="InterPro" id="IPR050446">
    <property type="entry name" value="FAD-oxidoreductase/Apoptosis"/>
</dbReference>
<comment type="caution">
    <text evidence="7">The sequence shown here is derived from an EMBL/GenBank/DDBJ whole genome shotgun (WGS) entry which is preliminary data.</text>
</comment>
<dbReference type="GO" id="GO:0016651">
    <property type="term" value="F:oxidoreductase activity, acting on NAD(P)H"/>
    <property type="evidence" value="ECO:0007669"/>
    <property type="project" value="TreeGrafter"/>
</dbReference>
<keyword evidence="2" id="KW-0285">Flavoprotein</keyword>
<dbReference type="InterPro" id="IPR028202">
    <property type="entry name" value="Reductase_C"/>
</dbReference>
<dbReference type="PRINTS" id="PR00368">
    <property type="entry name" value="FADPNR"/>
</dbReference>
<name>A0A6L9QEE4_9ACTN</name>
<evidence type="ECO:0000256" key="2">
    <source>
        <dbReference type="ARBA" id="ARBA00022630"/>
    </source>
</evidence>
<dbReference type="InterPro" id="IPR036188">
    <property type="entry name" value="FAD/NAD-bd_sf"/>
</dbReference>
<evidence type="ECO:0000313" key="7">
    <source>
        <dbReference type="EMBL" id="NEA23376.1"/>
    </source>
</evidence>
<protein>
    <submittedName>
        <fullName evidence="7">FAD-dependent oxidoreductase</fullName>
    </submittedName>
</protein>
<dbReference type="Gene3D" id="3.30.390.30">
    <property type="match status" value="1"/>
</dbReference>
<dbReference type="EMBL" id="JAAGLI010000315">
    <property type="protein sequence ID" value="NEA23376.1"/>
    <property type="molecule type" value="Genomic_DNA"/>
</dbReference>